<reference evidence="1" key="1">
    <citation type="submission" date="2018-05" db="EMBL/GenBank/DDBJ databases">
        <authorList>
            <person name="Lanie J.A."/>
            <person name="Ng W.-L."/>
            <person name="Kazmierczak K.M."/>
            <person name="Andrzejewski T.M."/>
            <person name="Davidsen T.M."/>
            <person name="Wayne K.J."/>
            <person name="Tettelin H."/>
            <person name="Glass J.I."/>
            <person name="Rusch D."/>
            <person name="Podicherti R."/>
            <person name="Tsui H.-C.T."/>
            <person name="Winkler M.E."/>
        </authorList>
    </citation>
    <scope>NUCLEOTIDE SEQUENCE</scope>
</reference>
<evidence type="ECO:0000313" key="1">
    <source>
        <dbReference type="EMBL" id="SVB64623.1"/>
    </source>
</evidence>
<proteinExistence type="predicted"/>
<organism evidence="1">
    <name type="scientific">marine metagenome</name>
    <dbReference type="NCBI Taxonomy" id="408172"/>
    <lineage>
        <taxon>unclassified sequences</taxon>
        <taxon>metagenomes</taxon>
        <taxon>ecological metagenomes</taxon>
    </lineage>
</organism>
<feature type="non-terminal residue" evidence="1">
    <location>
        <position position="62"/>
    </location>
</feature>
<protein>
    <submittedName>
        <fullName evidence="1">Uncharacterized protein</fullName>
    </submittedName>
</protein>
<gene>
    <name evidence="1" type="ORF">METZ01_LOCUS217477</name>
</gene>
<accession>A0A382FQW9</accession>
<sequence>MSRIKSLIYSIFVAPSKKYKKEAFDLDYFSKSKLSPDHKKASYYRDFFSPDNALDVGCGVGN</sequence>
<dbReference type="AlphaFoldDB" id="A0A382FQW9"/>
<dbReference type="EMBL" id="UINC01050994">
    <property type="protein sequence ID" value="SVB64623.1"/>
    <property type="molecule type" value="Genomic_DNA"/>
</dbReference>
<name>A0A382FQW9_9ZZZZ</name>